<dbReference type="InterPro" id="IPR036322">
    <property type="entry name" value="WD40_repeat_dom_sf"/>
</dbReference>
<reference evidence="1" key="1">
    <citation type="submission" date="2021-09" db="EMBL/GenBank/DDBJ databases">
        <authorList>
            <consortium name="AG Swart"/>
            <person name="Singh M."/>
            <person name="Singh A."/>
            <person name="Seah K."/>
            <person name="Emmerich C."/>
        </authorList>
    </citation>
    <scope>NUCLEOTIDE SEQUENCE</scope>
    <source>
        <strain evidence="1">ATCC30299</strain>
    </source>
</reference>
<comment type="caution">
    <text evidence="1">The sequence shown here is derived from an EMBL/GenBank/DDBJ whole genome shotgun (WGS) entry which is preliminary data.</text>
</comment>
<proteinExistence type="predicted"/>
<dbReference type="SUPFAM" id="SSF50978">
    <property type="entry name" value="WD40 repeat-like"/>
    <property type="match status" value="1"/>
</dbReference>
<accession>A0AAU9K791</accession>
<evidence type="ECO:0000313" key="1">
    <source>
        <dbReference type="EMBL" id="CAG9333842.1"/>
    </source>
</evidence>
<dbReference type="Proteomes" id="UP001162131">
    <property type="component" value="Unassembled WGS sequence"/>
</dbReference>
<keyword evidence="2" id="KW-1185">Reference proteome</keyword>
<dbReference type="EMBL" id="CAJZBQ010000057">
    <property type="protein sequence ID" value="CAG9333842.1"/>
    <property type="molecule type" value="Genomic_DNA"/>
</dbReference>
<dbReference type="AlphaFoldDB" id="A0AAU9K791"/>
<evidence type="ECO:0000313" key="2">
    <source>
        <dbReference type="Proteomes" id="UP001162131"/>
    </source>
</evidence>
<organism evidence="1 2">
    <name type="scientific">Blepharisma stoltei</name>
    <dbReference type="NCBI Taxonomy" id="1481888"/>
    <lineage>
        <taxon>Eukaryota</taxon>
        <taxon>Sar</taxon>
        <taxon>Alveolata</taxon>
        <taxon>Ciliophora</taxon>
        <taxon>Postciliodesmatophora</taxon>
        <taxon>Heterotrichea</taxon>
        <taxon>Heterotrichida</taxon>
        <taxon>Blepharismidae</taxon>
        <taxon>Blepharisma</taxon>
    </lineage>
</organism>
<name>A0AAU9K791_9CILI</name>
<gene>
    <name evidence="1" type="ORF">BSTOLATCC_MIC59652</name>
</gene>
<protein>
    <submittedName>
        <fullName evidence="1">Uncharacterized protein</fullName>
    </submittedName>
</protein>
<sequence>MERTCLCWEEILKVDDSINISAFYADDIYTLIGRNDGMHWVFRKSIQDYSFSFDSSKVLWIEKVNHYFCSSCESRNIYIYKLNDSHDLIKKIIFDNPISQMVPFQSSLALATTSCTIYLLSSNFELSKFYEPLNPNNELVQLNSCNGIVIVSTMTRSIIISSGQAFPIGKKERNAPYSACMVDEDIIFASSPTGDLWEANSQGVVLKNRSYKSKTGQKVKFTLWFPVDSKYVLSLDGDEKSLILLGIDQKSIVCKEISVGRLWFNWQEKKLFQLNEDSIQILKIYTNIEYLQRLISLKDAENSIKLLMKDNSLHKLENLQDLCKLVFIERVSIGQEFFDYFTSLIGQLEDENFILKIDQKIEENYDENINEFEELSKDIKIPKETVVEVRPKRKGRNILSLLWEAFFVWKPLKGKDRIRVIKFLSVKVYVSMIVKNDLLILISKKYDGLEKIRRMKSIAYDSYDKIKYRLISIEEYNYIQRISQIL</sequence>